<reference evidence="1 2" key="1">
    <citation type="submission" date="2024-01" db="EMBL/GenBank/DDBJ databases">
        <title>Genome assemblies of Stephania.</title>
        <authorList>
            <person name="Yang L."/>
        </authorList>
    </citation>
    <scope>NUCLEOTIDE SEQUENCE [LARGE SCALE GENOMIC DNA]</scope>
    <source>
        <strain evidence="1">JXDWG</strain>
        <tissue evidence="1">Leaf</tissue>
    </source>
</reference>
<organism evidence="1 2">
    <name type="scientific">Stephania cephalantha</name>
    <dbReference type="NCBI Taxonomy" id="152367"/>
    <lineage>
        <taxon>Eukaryota</taxon>
        <taxon>Viridiplantae</taxon>
        <taxon>Streptophyta</taxon>
        <taxon>Embryophyta</taxon>
        <taxon>Tracheophyta</taxon>
        <taxon>Spermatophyta</taxon>
        <taxon>Magnoliopsida</taxon>
        <taxon>Ranunculales</taxon>
        <taxon>Menispermaceae</taxon>
        <taxon>Menispermoideae</taxon>
        <taxon>Cissampelideae</taxon>
        <taxon>Stephania</taxon>
    </lineage>
</organism>
<keyword evidence="2" id="KW-1185">Reference proteome</keyword>
<sequence>MERPSAALLAPTLFRRIVSDFGFVVFSIVANKGKTVEDVMPIATSHDREEIEAEIRVFFHWIDCLFCLRSSQRAMAEVESAKALTLAVST</sequence>
<protein>
    <submittedName>
        <fullName evidence="1">Uncharacterized protein</fullName>
    </submittedName>
</protein>
<comment type="caution">
    <text evidence="1">The sequence shown here is derived from an EMBL/GenBank/DDBJ whole genome shotgun (WGS) entry which is preliminary data.</text>
</comment>
<dbReference type="EMBL" id="JBBNAG010000009">
    <property type="protein sequence ID" value="KAK9105974.1"/>
    <property type="molecule type" value="Genomic_DNA"/>
</dbReference>
<gene>
    <name evidence="1" type="ORF">Scep_022818</name>
</gene>
<dbReference type="Proteomes" id="UP001419268">
    <property type="component" value="Unassembled WGS sequence"/>
</dbReference>
<name>A0AAP0I2Y2_9MAGN</name>
<evidence type="ECO:0000313" key="1">
    <source>
        <dbReference type="EMBL" id="KAK9105974.1"/>
    </source>
</evidence>
<proteinExistence type="predicted"/>
<evidence type="ECO:0000313" key="2">
    <source>
        <dbReference type="Proteomes" id="UP001419268"/>
    </source>
</evidence>
<dbReference type="AlphaFoldDB" id="A0AAP0I2Y2"/>
<accession>A0AAP0I2Y2</accession>